<dbReference type="Pfam" id="PF03372">
    <property type="entry name" value="Exo_endo_phos"/>
    <property type="match status" value="1"/>
</dbReference>
<feature type="domain" description="Endonuclease/exonuclease/phosphatase" evidence="1">
    <location>
        <begin position="96"/>
        <end position="291"/>
    </location>
</feature>
<dbReference type="GO" id="GO:0004519">
    <property type="term" value="F:endonuclease activity"/>
    <property type="evidence" value="ECO:0007669"/>
    <property type="project" value="UniProtKB-KW"/>
</dbReference>
<keyword evidence="3" id="KW-1185">Reference proteome</keyword>
<evidence type="ECO:0000313" key="3">
    <source>
        <dbReference type="Proteomes" id="UP000054011"/>
    </source>
</evidence>
<dbReference type="RefSeq" id="WP_058944952.1">
    <property type="nucleotide sequence ID" value="NZ_LNSV01000113.1"/>
</dbReference>
<name>A0A100Y134_9ACTN</name>
<dbReference type="InterPro" id="IPR005135">
    <property type="entry name" value="Endo/exonuclease/phosphatase"/>
</dbReference>
<dbReference type="EMBL" id="LNSV01000113">
    <property type="protein sequence ID" value="KUH35770.1"/>
    <property type="molecule type" value="Genomic_DNA"/>
</dbReference>
<reference evidence="2 3" key="1">
    <citation type="submission" date="2015-11" db="EMBL/GenBank/DDBJ databases">
        <title>Genome-wide analysis reveals the secondary metabolome in Streptomyces kanasensis ZX01.</title>
        <authorList>
            <person name="Zhang G."/>
            <person name="Han L."/>
            <person name="Feng J."/>
            <person name="Zhang X."/>
        </authorList>
    </citation>
    <scope>NUCLEOTIDE SEQUENCE [LARGE SCALE GENOMIC DNA]</scope>
    <source>
        <strain evidence="2 3">ZX01</strain>
    </source>
</reference>
<proteinExistence type="predicted"/>
<evidence type="ECO:0000259" key="1">
    <source>
        <dbReference type="Pfam" id="PF03372"/>
    </source>
</evidence>
<keyword evidence="2" id="KW-0378">Hydrolase</keyword>
<organism evidence="2 3">
    <name type="scientific">Streptomyces kanasensis</name>
    <dbReference type="NCBI Taxonomy" id="936756"/>
    <lineage>
        <taxon>Bacteria</taxon>
        <taxon>Bacillati</taxon>
        <taxon>Actinomycetota</taxon>
        <taxon>Actinomycetes</taxon>
        <taxon>Kitasatosporales</taxon>
        <taxon>Streptomycetaceae</taxon>
        <taxon>Streptomyces</taxon>
    </lineage>
</organism>
<dbReference type="OrthoDB" id="4316587at2"/>
<keyword evidence="2" id="KW-0540">Nuclease</keyword>
<accession>A0A100Y134</accession>
<dbReference type="STRING" id="936756.ATE80_27310"/>
<dbReference type="InterPro" id="IPR036691">
    <property type="entry name" value="Endo/exonu/phosph_ase_sf"/>
</dbReference>
<keyword evidence="2" id="KW-0255">Endonuclease</keyword>
<gene>
    <name evidence="2" type="ORF">ATE80_27310</name>
</gene>
<comment type="caution">
    <text evidence="2">The sequence shown here is derived from an EMBL/GenBank/DDBJ whole genome shotgun (WGS) entry which is preliminary data.</text>
</comment>
<dbReference type="Proteomes" id="UP000054011">
    <property type="component" value="Unassembled WGS sequence"/>
</dbReference>
<sequence length="300" mass="31494">MVVGLAALVAWLIVFHGTVPDLPGRPASLLEAFLPWLGLAVPALVVAALGRRSAVAPLAALLPAAAWTGHFGDGLLPAPDGPYDLTAVQHDVSDENADPAGTARDLASVGAELIALEEVTPAALPAYRAALAGRYPHHAVRGTVGLWSVYPLGDVRAPDIRPAGIGAGWRRALRATAATPRGDLAVYVAHPPSVRLTARRGFDCVRRDASAELLGAALAAERLDRVVLLGDLDGTVDERGLAPLTARLDTARSRPAFSWPASAPLARIDQVLARRAEVTRVWTLPRTASDHLPVAARLSY</sequence>
<evidence type="ECO:0000313" key="2">
    <source>
        <dbReference type="EMBL" id="KUH35770.1"/>
    </source>
</evidence>
<dbReference type="SUPFAM" id="SSF56219">
    <property type="entry name" value="DNase I-like"/>
    <property type="match status" value="1"/>
</dbReference>
<dbReference type="Gene3D" id="3.60.10.10">
    <property type="entry name" value="Endonuclease/exonuclease/phosphatase"/>
    <property type="match status" value="1"/>
</dbReference>
<dbReference type="AlphaFoldDB" id="A0A100Y134"/>
<protein>
    <submittedName>
        <fullName evidence="2">Endonuclease</fullName>
    </submittedName>
</protein>